<organism evidence="6 7">
    <name type="scientific">Chlamydomonas eustigma</name>
    <dbReference type="NCBI Taxonomy" id="1157962"/>
    <lineage>
        <taxon>Eukaryota</taxon>
        <taxon>Viridiplantae</taxon>
        <taxon>Chlorophyta</taxon>
        <taxon>core chlorophytes</taxon>
        <taxon>Chlorophyceae</taxon>
        <taxon>CS clade</taxon>
        <taxon>Chlamydomonadales</taxon>
        <taxon>Chlamydomonadaceae</taxon>
        <taxon>Chlamydomonas</taxon>
    </lineage>
</organism>
<dbReference type="SUPFAM" id="SSF56112">
    <property type="entry name" value="Protein kinase-like (PK-like)"/>
    <property type="match status" value="1"/>
</dbReference>
<keyword evidence="2" id="KW-0547">Nucleotide-binding</keyword>
<keyword evidence="1" id="KW-0808">Transferase</keyword>
<evidence type="ECO:0000256" key="2">
    <source>
        <dbReference type="ARBA" id="ARBA00022741"/>
    </source>
</evidence>
<dbReference type="Gene3D" id="1.10.510.10">
    <property type="entry name" value="Transferase(Phosphotransferase) domain 1"/>
    <property type="match status" value="1"/>
</dbReference>
<dbReference type="GO" id="GO:0004674">
    <property type="term" value="F:protein serine/threonine kinase activity"/>
    <property type="evidence" value="ECO:0007669"/>
    <property type="project" value="TreeGrafter"/>
</dbReference>
<protein>
    <recommendedName>
        <fullName evidence="5">Protein kinase domain-containing protein</fullName>
    </recommendedName>
</protein>
<sequence>MDAVGLVPAIHSKTEDGEQEGNKEQALMEEETTAKWTNKAKKFLSRHKSDLVVSFNISVRFPTDFLSTKIGTLVYMAPEVYLGVKYDDKSVIFSFGIIAYEILHRFRVMHALGSAIDEAKVYVKRMAKGGYRPPVDVRLPTPLQDLIRIACWANDPSDRPSMKEVQGALEGMQDAIDWKSVDRVYDQNHSNSLQPDGVLVCGCCLL</sequence>
<feature type="domain" description="Protein kinase" evidence="5">
    <location>
        <begin position="1"/>
        <end position="176"/>
    </location>
</feature>
<dbReference type="AlphaFoldDB" id="A0A250X057"/>
<dbReference type="InterPro" id="IPR011009">
    <property type="entry name" value="Kinase-like_dom_sf"/>
</dbReference>
<dbReference type="Proteomes" id="UP000232323">
    <property type="component" value="Unassembled WGS sequence"/>
</dbReference>
<evidence type="ECO:0000256" key="1">
    <source>
        <dbReference type="ARBA" id="ARBA00022679"/>
    </source>
</evidence>
<gene>
    <name evidence="6" type="ORF">CEUSTIGMA_g3583.t1</name>
</gene>
<accession>A0A250X057</accession>
<evidence type="ECO:0000313" key="6">
    <source>
        <dbReference type="EMBL" id="GAX76140.1"/>
    </source>
</evidence>
<dbReference type="PROSITE" id="PS50011">
    <property type="entry name" value="PROTEIN_KINASE_DOM"/>
    <property type="match status" value="1"/>
</dbReference>
<evidence type="ECO:0000259" key="5">
    <source>
        <dbReference type="PROSITE" id="PS50011"/>
    </source>
</evidence>
<evidence type="ECO:0000313" key="7">
    <source>
        <dbReference type="Proteomes" id="UP000232323"/>
    </source>
</evidence>
<keyword evidence="4" id="KW-0067">ATP-binding</keyword>
<dbReference type="InterPro" id="IPR051681">
    <property type="entry name" value="Ser/Thr_Kinases-Pseudokinases"/>
</dbReference>
<dbReference type="InterPro" id="IPR001245">
    <property type="entry name" value="Ser-Thr/Tyr_kinase_cat_dom"/>
</dbReference>
<evidence type="ECO:0000256" key="4">
    <source>
        <dbReference type="ARBA" id="ARBA00022840"/>
    </source>
</evidence>
<comment type="caution">
    <text evidence="6">The sequence shown here is derived from an EMBL/GenBank/DDBJ whole genome shotgun (WGS) entry which is preliminary data.</text>
</comment>
<dbReference type="OrthoDB" id="676979at2759"/>
<name>A0A250X057_9CHLO</name>
<dbReference type="EMBL" id="BEGY01000015">
    <property type="protein sequence ID" value="GAX76140.1"/>
    <property type="molecule type" value="Genomic_DNA"/>
</dbReference>
<dbReference type="InterPro" id="IPR000719">
    <property type="entry name" value="Prot_kinase_dom"/>
</dbReference>
<keyword evidence="7" id="KW-1185">Reference proteome</keyword>
<evidence type="ECO:0000256" key="3">
    <source>
        <dbReference type="ARBA" id="ARBA00022777"/>
    </source>
</evidence>
<dbReference type="PANTHER" id="PTHR44329">
    <property type="entry name" value="SERINE/THREONINE-PROTEIN KINASE TNNI3K-RELATED"/>
    <property type="match status" value="1"/>
</dbReference>
<dbReference type="Pfam" id="PF07714">
    <property type="entry name" value="PK_Tyr_Ser-Thr"/>
    <property type="match status" value="1"/>
</dbReference>
<dbReference type="GO" id="GO:0005524">
    <property type="term" value="F:ATP binding"/>
    <property type="evidence" value="ECO:0007669"/>
    <property type="project" value="UniProtKB-KW"/>
</dbReference>
<proteinExistence type="predicted"/>
<reference evidence="6 7" key="1">
    <citation type="submission" date="2017-08" db="EMBL/GenBank/DDBJ databases">
        <title>Acidophilic green algal genome provides insights into adaptation to an acidic environment.</title>
        <authorList>
            <person name="Hirooka S."/>
            <person name="Hirose Y."/>
            <person name="Kanesaki Y."/>
            <person name="Higuchi S."/>
            <person name="Fujiwara T."/>
            <person name="Onuma R."/>
            <person name="Era A."/>
            <person name="Ohbayashi R."/>
            <person name="Uzuka A."/>
            <person name="Nozaki H."/>
            <person name="Yoshikawa H."/>
            <person name="Miyagishima S.Y."/>
        </authorList>
    </citation>
    <scope>NUCLEOTIDE SEQUENCE [LARGE SCALE GENOMIC DNA]</scope>
    <source>
        <strain evidence="6 7">NIES-2499</strain>
    </source>
</reference>
<keyword evidence="3" id="KW-0418">Kinase</keyword>
<dbReference type="PANTHER" id="PTHR44329:SF288">
    <property type="entry name" value="MITOGEN-ACTIVATED PROTEIN KINASE KINASE KINASE 20"/>
    <property type="match status" value="1"/>
</dbReference>
<dbReference type="STRING" id="1157962.A0A250X057"/>